<proteinExistence type="predicted"/>
<dbReference type="AlphaFoldDB" id="A0AAV9AEX5"/>
<dbReference type="Proteomes" id="UP001179952">
    <property type="component" value="Unassembled WGS sequence"/>
</dbReference>
<reference evidence="1" key="1">
    <citation type="journal article" date="2023" name="Nat. Commun.">
        <title>Diploid and tetraploid genomes of Acorus and the evolution of monocots.</title>
        <authorList>
            <person name="Ma L."/>
            <person name="Liu K.W."/>
            <person name="Li Z."/>
            <person name="Hsiao Y.Y."/>
            <person name="Qi Y."/>
            <person name="Fu T."/>
            <person name="Tang G.D."/>
            <person name="Zhang D."/>
            <person name="Sun W.H."/>
            <person name="Liu D.K."/>
            <person name="Li Y."/>
            <person name="Chen G.Z."/>
            <person name="Liu X.D."/>
            <person name="Liao X.Y."/>
            <person name="Jiang Y.T."/>
            <person name="Yu X."/>
            <person name="Hao Y."/>
            <person name="Huang J."/>
            <person name="Zhao X.W."/>
            <person name="Ke S."/>
            <person name="Chen Y.Y."/>
            <person name="Wu W.L."/>
            <person name="Hsu J.L."/>
            <person name="Lin Y.F."/>
            <person name="Huang M.D."/>
            <person name="Li C.Y."/>
            <person name="Huang L."/>
            <person name="Wang Z.W."/>
            <person name="Zhao X."/>
            <person name="Zhong W.Y."/>
            <person name="Peng D.H."/>
            <person name="Ahmad S."/>
            <person name="Lan S."/>
            <person name="Zhang J.S."/>
            <person name="Tsai W.C."/>
            <person name="Van de Peer Y."/>
            <person name="Liu Z.J."/>
        </authorList>
    </citation>
    <scope>NUCLEOTIDE SEQUENCE</scope>
    <source>
        <strain evidence="1">SCP</strain>
    </source>
</reference>
<keyword evidence="2" id="KW-1185">Reference proteome</keyword>
<sequence length="62" mass="7050">MQRGRSRKGNQWFQSPLSLTFVYIEVSEDVVVVVVASMDGVLGGFGHLKDVFYIENLIFDRV</sequence>
<dbReference type="EMBL" id="JAUJYN010000010">
    <property type="protein sequence ID" value="KAK1262775.1"/>
    <property type="molecule type" value="Genomic_DNA"/>
</dbReference>
<accession>A0AAV9AEX5</accession>
<evidence type="ECO:0000313" key="1">
    <source>
        <dbReference type="EMBL" id="KAK1262775.1"/>
    </source>
</evidence>
<comment type="caution">
    <text evidence="1">The sequence shown here is derived from an EMBL/GenBank/DDBJ whole genome shotgun (WGS) entry which is preliminary data.</text>
</comment>
<reference evidence="1" key="2">
    <citation type="submission" date="2023-06" db="EMBL/GenBank/DDBJ databases">
        <authorList>
            <person name="Ma L."/>
            <person name="Liu K.-W."/>
            <person name="Li Z."/>
            <person name="Hsiao Y.-Y."/>
            <person name="Qi Y."/>
            <person name="Fu T."/>
            <person name="Tang G."/>
            <person name="Zhang D."/>
            <person name="Sun W.-H."/>
            <person name="Liu D.-K."/>
            <person name="Li Y."/>
            <person name="Chen G.-Z."/>
            <person name="Liu X.-D."/>
            <person name="Liao X.-Y."/>
            <person name="Jiang Y.-T."/>
            <person name="Yu X."/>
            <person name="Hao Y."/>
            <person name="Huang J."/>
            <person name="Zhao X.-W."/>
            <person name="Ke S."/>
            <person name="Chen Y.-Y."/>
            <person name="Wu W.-L."/>
            <person name="Hsu J.-L."/>
            <person name="Lin Y.-F."/>
            <person name="Huang M.-D."/>
            <person name="Li C.-Y."/>
            <person name="Huang L."/>
            <person name="Wang Z.-W."/>
            <person name="Zhao X."/>
            <person name="Zhong W.-Y."/>
            <person name="Peng D.-H."/>
            <person name="Ahmad S."/>
            <person name="Lan S."/>
            <person name="Zhang J.-S."/>
            <person name="Tsai W.-C."/>
            <person name="Van De Peer Y."/>
            <person name="Liu Z.-J."/>
        </authorList>
    </citation>
    <scope>NUCLEOTIDE SEQUENCE</scope>
    <source>
        <strain evidence="1">SCP</strain>
        <tissue evidence="1">Leaves</tissue>
    </source>
</reference>
<gene>
    <name evidence="1" type="ORF">QJS04_geneDACA001152</name>
</gene>
<protein>
    <submittedName>
        <fullName evidence="1">Uncharacterized protein</fullName>
    </submittedName>
</protein>
<name>A0AAV9AEX5_ACOGR</name>
<evidence type="ECO:0000313" key="2">
    <source>
        <dbReference type="Proteomes" id="UP001179952"/>
    </source>
</evidence>
<organism evidence="1 2">
    <name type="scientific">Acorus gramineus</name>
    <name type="common">Dwarf sweet flag</name>
    <dbReference type="NCBI Taxonomy" id="55184"/>
    <lineage>
        <taxon>Eukaryota</taxon>
        <taxon>Viridiplantae</taxon>
        <taxon>Streptophyta</taxon>
        <taxon>Embryophyta</taxon>
        <taxon>Tracheophyta</taxon>
        <taxon>Spermatophyta</taxon>
        <taxon>Magnoliopsida</taxon>
        <taxon>Liliopsida</taxon>
        <taxon>Acoraceae</taxon>
        <taxon>Acorus</taxon>
    </lineage>
</organism>